<name>A0A848HDL3_9BURK</name>
<dbReference type="AlphaFoldDB" id="A0A848HDL3"/>
<dbReference type="EMBL" id="JABBFX010000005">
    <property type="protein sequence ID" value="NML48477.1"/>
    <property type="molecule type" value="Genomic_DNA"/>
</dbReference>
<gene>
    <name evidence="2" type="ORF">HHL11_32325</name>
</gene>
<dbReference type="RefSeq" id="WP_169422815.1">
    <property type="nucleotide sequence ID" value="NZ_JABBFX010000005.1"/>
</dbReference>
<feature type="transmembrane region" description="Helical" evidence="1">
    <location>
        <begin position="34"/>
        <end position="51"/>
    </location>
</feature>
<reference evidence="2 3" key="1">
    <citation type="submission" date="2020-04" db="EMBL/GenBank/DDBJ databases">
        <title>Ramlibacter sp. G-1-2-2 isolated from soil.</title>
        <authorList>
            <person name="Dahal R.H."/>
        </authorList>
    </citation>
    <scope>NUCLEOTIDE SEQUENCE [LARGE SCALE GENOMIC DNA]</scope>
    <source>
        <strain evidence="2 3">G-1-2-2</strain>
    </source>
</reference>
<keyword evidence="1" id="KW-0472">Membrane</keyword>
<evidence type="ECO:0000313" key="2">
    <source>
        <dbReference type="EMBL" id="NML48477.1"/>
    </source>
</evidence>
<evidence type="ECO:0008006" key="4">
    <source>
        <dbReference type="Google" id="ProtNLM"/>
    </source>
</evidence>
<keyword evidence="1" id="KW-0812">Transmembrane</keyword>
<keyword evidence="1" id="KW-1133">Transmembrane helix</keyword>
<protein>
    <recommendedName>
        <fullName evidence="4">DUF4175 domain-containing protein</fullName>
    </recommendedName>
</protein>
<dbReference type="Proteomes" id="UP000541185">
    <property type="component" value="Unassembled WGS sequence"/>
</dbReference>
<sequence length="57" mass="6294">MNAFLRLWGWPIGLAVLTASGLFTALVSDGAGDVWSWFALGVPVAVMLWFSRGRRRN</sequence>
<evidence type="ECO:0000256" key="1">
    <source>
        <dbReference type="SAM" id="Phobius"/>
    </source>
</evidence>
<organism evidence="2 3">
    <name type="scientific">Ramlibacter agri</name>
    <dbReference type="NCBI Taxonomy" id="2728837"/>
    <lineage>
        <taxon>Bacteria</taxon>
        <taxon>Pseudomonadati</taxon>
        <taxon>Pseudomonadota</taxon>
        <taxon>Betaproteobacteria</taxon>
        <taxon>Burkholderiales</taxon>
        <taxon>Comamonadaceae</taxon>
        <taxon>Ramlibacter</taxon>
    </lineage>
</organism>
<comment type="caution">
    <text evidence="2">The sequence shown here is derived from an EMBL/GenBank/DDBJ whole genome shotgun (WGS) entry which is preliminary data.</text>
</comment>
<feature type="transmembrane region" description="Helical" evidence="1">
    <location>
        <begin position="7"/>
        <end position="28"/>
    </location>
</feature>
<evidence type="ECO:0000313" key="3">
    <source>
        <dbReference type="Proteomes" id="UP000541185"/>
    </source>
</evidence>
<keyword evidence="3" id="KW-1185">Reference proteome</keyword>
<accession>A0A848HDL3</accession>
<proteinExistence type="predicted"/>